<dbReference type="PROSITE" id="PS50178">
    <property type="entry name" value="ZF_FYVE"/>
    <property type="match status" value="1"/>
</dbReference>
<dbReference type="GO" id="GO:0008270">
    <property type="term" value="F:zinc ion binding"/>
    <property type="evidence" value="ECO:0007669"/>
    <property type="project" value="UniProtKB-KW"/>
</dbReference>
<organism evidence="7">
    <name type="scientific">Aphanomyces astaci</name>
    <name type="common">Crayfish plague agent</name>
    <dbReference type="NCBI Taxonomy" id="112090"/>
    <lineage>
        <taxon>Eukaryota</taxon>
        <taxon>Sar</taxon>
        <taxon>Stramenopiles</taxon>
        <taxon>Oomycota</taxon>
        <taxon>Saprolegniomycetes</taxon>
        <taxon>Saprolegniales</taxon>
        <taxon>Verrucalvaceae</taxon>
        <taxon>Aphanomyces</taxon>
    </lineage>
</organism>
<keyword evidence="3" id="KW-0862">Zinc</keyword>
<dbReference type="Pfam" id="PF01363">
    <property type="entry name" value="FYVE"/>
    <property type="match status" value="1"/>
</dbReference>
<dbReference type="SMART" id="SM00064">
    <property type="entry name" value="FYVE"/>
    <property type="match status" value="1"/>
</dbReference>
<keyword evidence="2 4" id="KW-0863">Zinc-finger</keyword>
<name>W4GQ94_APHAT</name>
<dbReference type="InterPro" id="IPR017455">
    <property type="entry name" value="Znf_FYVE-rel"/>
</dbReference>
<keyword evidence="1" id="KW-0479">Metal-binding</keyword>
<dbReference type="VEuPathDB" id="FungiDB:H257_05998"/>
<dbReference type="PANTHER" id="PTHR39490:SF8">
    <property type="entry name" value="ZINC FINGER FYVE DOMAIN-CONTAINING PROTEIN 21"/>
    <property type="match status" value="1"/>
</dbReference>
<gene>
    <name evidence="7" type="ORF">H257_05998</name>
</gene>
<dbReference type="SUPFAM" id="SSF57903">
    <property type="entry name" value="FYVE/PHD zinc finger"/>
    <property type="match status" value="1"/>
</dbReference>
<dbReference type="PANTHER" id="PTHR39490">
    <property type="entry name" value="ARRESTIN DOMAIN-CONTAINING PROTEIN D"/>
    <property type="match status" value="1"/>
</dbReference>
<evidence type="ECO:0000313" key="7">
    <source>
        <dbReference type="EMBL" id="ETV81496.1"/>
    </source>
</evidence>
<reference evidence="7" key="1">
    <citation type="submission" date="2013-12" db="EMBL/GenBank/DDBJ databases">
        <title>The Genome Sequence of Aphanomyces astaci APO3.</title>
        <authorList>
            <consortium name="The Broad Institute Genomics Platform"/>
            <person name="Russ C."/>
            <person name="Tyler B."/>
            <person name="van West P."/>
            <person name="Dieguez-Uribeondo J."/>
            <person name="Young S.K."/>
            <person name="Zeng Q."/>
            <person name="Gargeya S."/>
            <person name="Fitzgerald M."/>
            <person name="Abouelleil A."/>
            <person name="Alvarado L."/>
            <person name="Chapman S.B."/>
            <person name="Gainer-Dewar J."/>
            <person name="Goldberg J."/>
            <person name="Griggs A."/>
            <person name="Gujja S."/>
            <person name="Hansen M."/>
            <person name="Howarth C."/>
            <person name="Imamovic A."/>
            <person name="Ireland A."/>
            <person name="Larimer J."/>
            <person name="McCowan C."/>
            <person name="Murphy C."/>
            <person name="Pearson M."/>
            <person name="Poon T.W."/>
            <person name="Priest M."/>
            <person name="Roberts A."/>
            <person name="Saif S."/>
            <person name="Shea T."/>
            <person name="Sykes S."/>
            <person name="Wortman J."/>
            <person name="Nusbaum C."/>
            <person name="Birren B."/>
        </authorList>
    </citation>
    <scope>NUCLEOTIDE SEQUENCE [LARGE SCALE GENOMIC DNA]</scope>
    <source>
        <strain evidence="7">APO3</strain>
    </source>
</reference>
<dbReference type="InterPro" id="IPR052113">
    <property type="entry name" value="FYVE-type_Zinc_Finger"/>
</dbReference>
<dbReference type="EMBL" id="KI913124">
    <property type="protein sequence ID" value="ETV81496.1"/>
    <property type="molecule type" value="Genomic_DNA"/>
</dbReference>
<evidence type="ECO:0000259" key="6">
    <source>
        <dbReference type="PROSITE" id="PS50178"/>
    </source>
</evidence>
<feature type="domain" description="FYVE-type" evidence="6">
    <location>
        <begin position="50"/>
        <end position="110"/>
    </location>
</feature>
<accession>W4GQ94</accession>
<dbReference type="InterPro" id="IPR000306">
    <property type="entry name" value="Znf_FYVE"/>
</dbReference>
<evidence type="ECO:0000256" key="4">
    <source>
        <dbReference type="PROSITE-ProRule" id="PRU00091"/>
    </source>
</evidence>
<protein>
    <recommendedName>
        <fullName evidence="6">FYVE-type domain-containing protein</fullName>
    </recommendedName>
</protein>
<evidence type="ECO:0000256" key="2">
    <source>
        <dbReference type="ARBA" id="ARBA00022771"/>
    </source>
</evidence>
<evidence type="ECO:0000256" key="5">
    <source>
        <dbReference type="SAM" id="MobiDB-lite"/>
    </source>
</evidence>
<dbReference type="Gene3D" id="3.30.40.10">
    <property type="entry name" value="Zinc/RING finger domain, C3HC4 (zinc finger)"/>
    <property type="match status" value="1"/>
</dbReference>
<dbReference type="AlphaFoldDB" id="W4GQ94"/>
<dbReference type="OrthoDB" id="660555at2759"/>
<evidence type="ECO:0000256" key="3">
    <source>
        <dbReference type="ARBA" id="ARBA00022833"/>
    </source>
</evidence>
<sequence>MWCFNPGNDEQPSVAPSSSARHCSSSMEKLRSANKNVLGTYDTPPTWVSDESIPSCAACHDDFDLFNRKHHCRGCGGVFCGTCTPHSGKVLKLGLTTDVRLCGPCATSAQRENGFYARHLPLLEAGAVFVKYGFLVERTVFVKWVDGTVQYQSINVMSNVLSGIVKAIPFDTISSLTPVGVSGLYLTTPSQQHRLDAADPHIRDLWLQALRSALEMRQFQVQKIEEETAARVALEHQEMTRVMIGLESIELRKTHMQQTRLEKNQSRREALRAKYGLDVATTTGP</sequence>
<evidence type="ECO:0000256" key="1">
    <source>
        <dbReference type="ARBA" id="ARBA00022723"/>
    </source>
</evidence>
<feature type="region of interest" description="Disordered" evidence="5">
    <location>
        <begin position="1"/>
        <end position="21"/>
    </location>
</feature>
<proteinExistence type="predicted"/>
<dbReference type="GeneID" id="20807994"/>
<dbReference type="InterPro" id="IPR013083">
    <property type="entry name" value="Znf_RING/FYVE/PHD"/>
</dbReference>
<dbReference type="RefSeq" id="XP_009829354.1">
    <property type="nucleotide sequence ID" value="XM_009831052.1"/>
</dbReference>
<dbReference type="InterPro" id="IPR011011">
    <property type="entry name" value="Znf_FYVE_PHD"/>
</dbReference>